<comment type="function">
    <text evidence="13">Couples transcription and DNA repair by recognizing RNA polymerase (RNAP) stalled at DNA lesions. Mediates ATP-dependent release of RNAP and its truncated transcript from the DNA, and recruitment of nucleotide excision repair machinery to the damaged site.</text>
</comment>
<accession>A0A4P6ZMD0</accession>
<sequence>MSGSAQTLFLDAMFHDLQRPMLLVVDNLHHMHQVTDDLANVIPQDELYEFPVEELIAAEVATSSPHYRAQRVRALHALQTGKPVVVVTSVSGIRRMLPAPSEFKQAQINVKRGDNFKLEHLRLMLHQMGYSRKNFVSGPGEFSIRGSIVDVYPLNADYPVRIDFFDTEVDSLRIFNVSDQTSINKIDSFKILPATDFVLTDAQRQSAAKKVNTRLHNAYKTIKNNKLKRMLTANIKPIIQGLQKGATDNQWLLYANDLYGKAYSIMDYLPKQTVLIFNDYSRLIQSNKQIVQDELHWTEGKLEAAQIISGTKFSLDFRKQCQRGNFSQLFFALFKKTLGGLKIDQIQDIQARTMQHFWGKIPLLKTEAKVWAKDKQTVVIMVANKKRMQKITNDLDTLDMKATPTNWDHIIPQKFQIIPERLNNGFIFKDANLVVVTESELFNQVRHHQHRRQTFANAQRIKSYTDIKPGDYVVHVNHGIGKYLGMKTIKIDGKHRDYLSIAYRNNAKLFVPVTQLNLIQKYVSAEDRHPRINKLGGKSWARTKKRVASRVEDIAGSLITLYAKRSHEKGYAFPPDDARQKQFEANFQYKLTPDQARSVDEIKADMEKPHPMDRLLVGDVGYGKTEVALRAAFKAVEGHKQVALLVPTTVLAHQHYETMKHRFKGFHINVGVLSRFRTPKQIRETIKGMKDGSVDVVVGTHRLLSKDVGFKDLGLLIIDEEQRFGVKHKNKIKQMKSSIDVLTLTATPIPRTLNMSMIGLRDLSIIETPPTNRLPIQTYVMEENDGAIQDGITRELERGGQVFFLHNRVGDIERTVKKLHKLVPKARIAYIDGQMDENVMEDTLFKFIHKKFNVLVTTTIIGNGVDIPNANTLFVENADHMGLSQLYQIRGRVGRSNRVAYAYLMYKPNKVLSPLSEKRLEAIRDFTELGSGFKIAMRDLSLRGAGNLLGKQQHGFINSVGYDMYTQMLNDAVAKKQGSTPNSKANSTVMMNVEAYLPTSYIGDSQQKIEMYKRLREMSSDAQFNRIKRDMVDRFGKYPAPVRRLLAISHIKMAADHALVDNVHRLKNKITVIMSTVGTNLYSSADFLRAIARTQFKASIDEKHGKMQMILTIQPFMVKKETWLDDIYKLIESLSKRRDELGKSKSKSAKTKKRNKKRKSKRAVKATK</sequence>
<name>A0A4P6ZMD0_9LACO</name>
<dbReference type="Pfam" id="PF03461">
    <property type="entry name" value="TRCF"/>
    <property type="match status" value="1"/>
</dbReference>
<keyword evidence="7 13" id="KW-0067">ATP-binding</keyword>
<evidence type="ECO:0000256" key="7">
    <source>
        <dbReference type="ARBA" id="ARBA00022840"/>
    </source>
</evidence>
<keyword evidence="2 13" id="KW-0963">Cytoplasm</keyword>
<dbReference type="InterPro" id="IPR011545">
    <property type="entry name" value="DEAD/DEAH_box_helicase_dom"/>
</dbReference>
<evidence type="ECO:0000256" key="8">
    <source>
        <dbReference type="ARBA" id="ARBA00023125"/>
    </source>
</evidence>
<evidence type="ECO:0000256" key="10">
    <source>
        <dbReference type="ARBA" id="ARBA00061104"/>
    </source>
</evidence>
<dbReference type="Gene3D" id="3.30.2060.10">
    <property type="entry name" value="Penicillin-binding protein 1b domain"/>
    <property type="match status" value="1"/>
</dbReference>
<keyword evidence="4 13" id="KW-0227">DNA damage</keyword>
<dbReference type="GO" id="GO:0000716">
    <property type="term" value="P:transcription-coupled nucleotide-excision repair, DNA damage recognition"/>
    <property type="evidence" value="ECO:0007669"/>
    <property type="project" value="UniProtKB-UniRule"/>
</dbReference>
<dbReference type="SMART" id="SM00982">
    <property type="entry name" value="TRCF"/>
    <property type="match status" value="1"/>
</dbReference>
<dbReference type="InterPro" id="IPR027417">
    <property type="entry name" value="P-loop_NTPase"/>
</dbReference>
<feature type="domain" description="Helicase C-terminal" evidence="16">
    <location>
        <begin position="787"/>
        <end position="941"/>
    </location>
</feature>
<dbReference type="GO" id="GO:0005524">
    <property type="term" value="F:ATP binding"/>
    <property type="evidence" value="ECO:0007669"/>
    <property type="project" value="UniProtKB-UniRule"/>
</dbReference>
<dbReference type="PANTHER" id="PTHR47964">
    <property type="entry name" value="ATP-DEPENDENT DNA HELICASE HOMOLOG RECG, CHLOROPLASTIC"/>
    <property type="match status" value="1"/>
</dbReference>
<proteinExistence type="inferred from homology"/>
<dbReference type="OrthoDB" id="9804325at2"/>
<evidence type="ECO:0000256" key="9">
    <source>
        <dbReference type="ARBA" id="ARBA00023204"/>
    </source>
</evidence>
<dbReference type="Gene3D" id="2.40.10.170">
    <property type="match status" value="1"/>
</dbReference>
<evidence type="ECO:0000256" key="6">
    <source>
        <dbReference type="ARBA" id="ARBA00022806"/>
    </source>
</evidence>
<dbReference type="GO" id="GO:0005737">
    <property type="term" value="C:cytoplasm"/>
    <property type="evidence" value="ECO:0007669"/>
    <property type="project" value="UniProtKB-SubCell"/>
</dbReference>
<evidence type="ECO:0000259" key="16">
    <source>
        <dbReference type="PROSITE" id="PS51194"/>
    </source>
</evidence>
<gene>
    <name evidence="13 17" type="primary">mfd</name>
    <name evidence="17" type="ORF">ELX58_07170</name>
</gene>
<comment type="similarity">
    <text evidence="11 13">In the C-terminal section; belongs to the helicase family. RecG subfamily.</text>
</comment>
<dbReference type="Pfam" id="PF21132">
    <property type="entry name" value="MFD_D3"/>
    <property type="match status" value="1"/>
</dbReference>
<dbReference type="FunFam" id="3.40.50.300:FF:000546">
    <property type="entry name" value="Transcription-repair-coupling factor"/>
    <property type="match status" value="1"/>
</dbReference>
<dbReference type="InterPro" id="IPR047112">
    <property type="entry name" value="RecG/Mfd"/>
</dbReference>
<feature type="domain" description="Helicase ATP-binding" evidence="15">
    <location>
        <begin position="605"/>
        <end position="766"/>
    </location>
</feature>
<keyword evidence="6" id="KW-0347">Helicase</keyword>
<dbReference type="GO" id="GO:0006355">
    <property type="term" value="P:regulation of DNA-templated transcription"/>
    <property type="evidence" value="ECO:0007669"/>
    <property type="project" value="UniProtKB-UniRule"/>
</dbReference>
<evidence type="ECO:0000256" key="4">
    <source>
        <dbReference type="ARBA" id="ARBA00022763"/>
    </source>
</evidence>
<evidence type="ECO:0000256" key="1">
    <source>
        <dbReference type="ARBA" id="ARBA00004496"/>
    </source>
</evidence>
<dbReference type="GO" id="GO:0003684">
    <property type="term" value="F:damaged DNA binding"/>
    <property type="evidence" value="ECO:0007669"/>
    <property type="project" value="InterPro"/>
</dbReference>
<dbReference type="InterPro" id="IPR004576">
    <property type="entry name" value="Mfd"/>
</dbReference>
<dbReference type="InterPro" id="IPR048635">
    <property type="entry name" value="MFD_D3"/>
</dbReference>
<dbReference type="InterPro" id="IPR037235">
    <property type="entry name" value="TRCF-like_C_D7"/>
</dbReference>
<dbReference type="NCBIfam" id="TIGR00580">
    <property type="entry name" value="mfd"/>
    <property type="match status" value="1"/>
</dbReference>
<dbReference type="SMART" id="SM00490">
    <property type="entry name" value="HELICc"/>
    <property type="match status" value="1"/>
</dbReference>
<dbReference type="PROSITE" id="PS51194">
    <property type="entry name" value="HELICASE_CTER"/>
    <property type="match status" value="1"/>
</dbReference>
<dbReference type="Pfam" id="PF02559">
    <property type="entry name" value="CarD_TRCF_RID"/>
    <property type="match status" value="1"/>
</dbReference>
<dbReference type="SMART" id="SM01058">
    <property type="entry name" value="CarD_TRCF"/>
    <property type="match status" value="1"/>
</dbReference>
<evidence type="ECO:0000256" key="14">
    <source>
        <dbReference type="SAM" id="MobiDB-lite"/>
    </source>
</evidence>
<dbReference type="SUPFAM" id="SSF52540">
    <property type="entry name" value="P-loop containing nucleoside triphosphate hydrolases"/>
    <property type="match status" value="4"/>
</dbReference>
<dbReference type="Pfam" id="PF00271">
    <property type="entry name" value="Helicase_C"/>
    <property type="match status" value="1"/>
</dbReference>
<feature type="region of interest" description="Disordered" evidence="14">
    <location>
        <begin position="1138"/>
        <end position="1168"/>
    </location>
</feature>
<dbReference type="Gene3D" id="3.90.1150.50">
    <property type="entry name" value="Transcription-repair-coupling factor, D7 domain"/>
    <property type="match status" value="1"/>
</dbReference>
<reference evidence="18" key="1">
    <citation type="submission" date="2018-12" db="EMBL/GenBank/DDBJ databases">
        <title>A new species of lactobacillus.</title>
        <authorList>
            <person name="Jian Y."/>
            <person name="Xin L."/>
            <person name="Hong Z.J."/>
            <person name="Ming L.Z."/>
            <person name="Hong X.Z."/>
        </authorList>
    </citation>
    <scope>NUCLEOTIDE SEQUENCE [LARGE SCALE GENOMIC DNA]</scope>
    <source>
        <strain evidence="18">HSLZ-75</strain>
    </source>
</reference>
<dbReference type="InterPro" id="IPR001650">
    <property type="entry name" value="Helicase_C-like"/>
</dbReference>
<feature type="compositionally biased region" description="Basic residues" evidence="14">
    <location>
        <begin position="1144"/>
        <end position="1168"/>
    </location>
</feature>
<keyword evidence="9 13" id="KW-0234">DNA repair</keyword>
<dbReference type="KEGG" id="lji:ELX58_07170"/>
<dbReference type="Gene3D" id="3.40.50.11140">
    <property type="match status" value="1"/>
</dbReference>
<dbReference type="InterPro" id="IPR003711">
    <property type="entry name" value="CarD-like/TRCF_RID"/>
</dbReference>
<dbReference type="AlphaFoldDB" id="A0A4P6ZMD0"/>
<comment type="subcellular location">
    <subcellularLocation>
        <location evidence="1 13">Cytoplasm</location>
    </subcellularLocation>
</comment>
<dbReference type="EMBL" id="CP034726">
    <property type="protein sequence ID" value="QBP19041.1"/>
    <property type="molecule type" value="Genomic_DNA"/>
</dbReference>
<comment type="similarity">
    <text evidence="10 13">In the N-terminal section; belongs to the UvrB family.</text>
</comment>
<dbReference type="InterPro" id="IPR014001">
    <property type="entry name" value="Helicase_ATP-bd"/>
</dbReference>
<evidence type="ECO:0000313" key="18">
    <source>
        <dbReference type="Proteomes" id="UP000294321"/>
    </source>
</evidence>
<dbReference type="CDD" id="cd17991">
    <property type="entry name" value="DEXHc_TRCF"/>
    <property type="match status" value="1"/>
</dbReference>
<dbReference type="InterPro" id="IPR041471">
    <property type="entry name" value="UvrB_inter"/>
</dbReference>
<keyword evidence="5 13" id="KW-0378">Hydrolase</keyword>
<keyword evidence="3 13" id="KW-0547">Nucleotide-binding</keyword>
<protein>
    <recommendedName>
        <fullName evidence="12 13">Transcription-repair-coupling factor</fullName>
        <shortName evidence="13">TRCF</shortName>
        <ecNumber evidence="13">3.6.4.-</ecNumber>
    </recommendedName>
</protein>
<dbReference type="SUPFAM" id="SSF141259">
    <property type="entry name" value="CarD-like"/>
    <property type="match status" value="1"/>
</dbReference>
<dbReference type="InterPro" id="IPR036101">
    <property type="entry name" value="CarD-like/TRCF_RID_sf"/>
</dbReference>
<dbReference type="GO" id="GO:0003678">
    <property type="term" value="F:DNA helicase activity"/>
    <property type="evidence" value="ECO:0007669"/>
    <property type="project" value="TreeGrafter"/>
</dbReference>
<dbReference type="Proteomes" id="UP000294321">
    <property type="component" value="Chromosome"/>
</dbReference>
<keyword evidence="8 13" id="KW-0238">DNA-binding</keyword>
<dbReference type="PROSITE" id="PS51192">
    <property type="entry name" value="HELICASE_ATP_BIND_1"/>
    <property type="match status" value="1"/>
</dbReference>
<evidence type="ECO:0000256" key="2">
    <source>
        <dbReference type="ARBA" id="ARBA00022490"/>
    </source>
</evidence>
<dbReference type="Pfam" id="PF17757">
    <property type="entry name" value="UvrB_inter"/>
    <property type="match status" value="1"/>
</dbReference>
<dbReference type="SUPFAM" id="SSF143517">
    <property type="entry name" value="TRCF domain-like"/>
    <property type="match status" value="1"/>
</dbReference>
<evidence type="ECO:0000256" key="13">
    <source>
        <dbReference type="HAMAP-Rule" id="MF_00969"/>
    </source>
</evidence>
<evidence type="ECO:0000256" key="3">
    <source>
        <dbReference type="ARBA" id="ARBA00022741"/>
    </source>
</evidence>
<dbReference type="GO" id="GO:0016787">
    <property type="term" value="F:hydrolase activity"/>
    <property type="evidence" value="ECO:0007669"/>
    <property type="project" value="UniProtKB-KW"/>
</dbReference>
<dbReference type="PANTHER" id="PTHR47964:SF1">
    <property type="entry name" value="ATP-DEPENDENT DNA HELICASE HOMOLOG RECG, CHLOROPLASTIC"/>
    <property type="match status" value="1"/>
</dbReference>
<dbReference type="Gene3D" id="3.40.50.300">
    <property type="entry name" value="P-loop containing nucleotide triphosphate hydrolases"/>
    <property type="match status" value="2"/>
</dbReference>
<dbReference type="SMART" id="SM00487">
    <property type="entry name" value="DEXDc"/>
    <property type="match status" value="1"/>
</dbReference>
<keyword evidence="18" id="KW-1185">Reference proteome</keyword>
<evidence type="ECO:0000313" key="17">
    <source>
        <dbReference type="EMBL" id="QBP19041.1"/>
    </source>
</evidence>
<dbReference type="InterPro" id="IPR005118">
    <property type="entry name" value="TRCF_C"/>
</dbReference>
<dbReference type="Gene3D" id="3.40.50.11180">
    <property type="match status" value="1"/>
</dbReference>
<dbReference type="HAMAP" id="MF_00969">
    <property type="entry name" value="TRCF"/>
    <property type="match status" value="1"/>
</dbReference>
<evidence type="ECO:0000256" key="12">
    <source>
        <dbReference type="ARBA" id="ARBA00070128"/>
    </source>
</evidence>
<evidence type="ECO:0000256" key="5">
    <source>
        <dbReference type="ARBA" id="ARBA00022801"/>
    </source>
</evidence>
<dbReference type="EC" id="3.6.4.-" evidence="13"/>
<evidence type="ECO:0000259" key="15">
    <source>
        <dbReference type="PROSITE" id="PS51192"/>
    </source>
</evidence>
<organism evidence="17 18">
    <name type="scientific">Acetilactobacillus jinshanensis</name>
    <dbReference type="NCBI Taxonomy" id="1720083"/>
    <lineage>
        <taxon>Bacteria</taxon>
        <taxon>Bacillati</taxon>
        <taxon>Bacillota</taxon>
        <taxon>Bacilli</taxon>
        <taxon>Lactobacillales</taxon>
        <taxon>Lactobacillaceae</taxon>
        <taxon>Acetilactobacillus</taxon>
    </lineage>
</organism>
<evidence type="ECO:0000256" key="11">
    <source>
        <dbReference type="ARBA" id="ARBA00061399"/>
    </source>
</evidence>
<dbReference type="Pfam" id="PF00270">
    <property type="entry name" value="DEAD"/>
    <property type="match status" value="1"/>
</dbReference>